<feature type="region of interest" description="Disordered" evidence="1">
    <location>
        <begin position="1"/>
        <end position="20"/>
    </location>
</feature>
<evidence type="ECO:0000313" key="2">
    <source>
        <dbReference type="EMBL" id="GJS82158.1"/>
    </source>
</evidence>
<gene>
    <name evidence="2" type="ORF">Tco_0748699</name>
</gene>
<evidence type="ECO:0000313" key="3">
    <source>
        <dbReference type="Proteomes" id="UP001151760"/>
    </source>
</evidence>
<reference evidence="2" key="1">
    <citation type="journal article" date="2022" name="Int. J. Mol. Sci.">
        <title>Draft Genome of Tanacetum Coccineum: Genomic Comparison of Closely Related Tanacetum-Family Plants.</title>
        <authorList>
            <person name="Yamashiro T."/>
            <person name="Shiraishi A."/>
            <person name="Nakayama K."/>
            <person name="Satake H."/>
        </authorList>
    </citation>
    <scope>NUCLEOTIDE SEQUENCE</scope>
</reference>
<name>A0ABQ4YZC0_9ASTR</name>
<dbReference type="EMBL" id="BQNB010010803">
    <property type="protein sequence ID" value="GJS82158.1"/>
    <property type="molecule type" value="Genomic_DNA"/>
</dbReference>
<proteinExistence type="predicted"/>
<evidence type="ECO:0000256" key="1">
    <source>
        <dbReference type="SAM" id="MobiDB-lite"/>
    </source>
</evidence>
<sequence length="294" mass="32713">MDSLWVGGSRDVGGGPGVEPRRGGMRCTLGDVVCDEEGRSKWLEVAVAPAVGCNDWRDAAKSGSWDSGRCRCGCGKEIGRQEGRRGIGYDAGRWEWGLVGMVSRGRWESDLVAVGYLIRRDRRDVRHSVEMGAVSAEEIGRVVWVLRSCGLMIRRNTREEGRESECNEIMQVRNCVNSTPEFCVCVENGVVRGVGPREGCGSAWWRGRRDGRLWGRARTVYESERWSKGSWLREASCARGGMCGVSRTRRRQFFMVCDSECAVGEFCRVIGEALGSELGHERTNRWDGRGSCKG</sequence>
<organism evidence="2 3">
    <name type="scientific">Tanacetum coccineum</name>
    <dbReference type="NCBI Taxonomy" id="301880"/>
    <lineage>
        <taxon>Eukaryota</taxon>
        <taxon>Viridiplantae</taxon>
        <taxon>Streptophyta</taxon>
        <taxon>Embryophyta</taxon>
        <taxon>Tracheophyta</taxon>
        <taxon>Spermatophyta</taxon>
        <taxon>Magnoliopsida</taxon>
        <taxon>eudicotyledons</taxon>
        <taxon>Gunneridae</taxon>
        <taxon>Pentapetalae</taxon>
        <taxon>asterids</taxon>
        <taxon>campanulids</taxon>
        <taxon>Asterales</taxon>
        <taxon>Asteraceae</taxon>
        <taxon>Asteroideae</taxon>
        <taxon>Anthemideae</taxon>
        <taxon>Anthemidinae</taxon>
        <taxon>Tanacetum</taxon>
    </lineage>
</organism>
<accession>A0ABQ4YZC0</accession>
<comment type="caution">
    <text evidence="2">The sequence shown here is derived from an EMBL/GenBank/DDBJ whole genome shotgun (WGS) entry which is preliminary data.</text>
</comment>
<dbReference type="Proteomes" id="UP001151760">
    <property type="component" value="Unassembled WGS sequence"/>
</dbReference>
<keyword evidence="3" id="KW-1185">Reference proteome</keyword>
<protein>
    <submittedName>
        <fullName evidence="2">Uncharacterized protein</fullName>
    </submittedName>
</protein>
<reference evidence="2" key="2">
    <citation type="submission" date="2022-01" db="EMBL/GenBank/DDBJ databases">
        <authorList>
            <person name="Yamashiro T."/>
            <person name="Shiraishi A."/>
            <person name="Satake H."/>
            <person name="Nakayama K."/>
        </authorList>
    </citation>
    <scope>NUCLEOTIDE SEQUENCE</scope>
</reference>